<dbReference type="InterPro" id="IPR023213">
    <property type="entry name" value="CAT-like_dom_sf"/>
</dbReference>
<comment type="cofactor">
    <cofactor evidence="1">
        <name>pantetheine 4'-phosphate</name>
        <dbReference type="ChEBI" id="CHEBI:47942"/>
    </cofactor>
</comment>
<dbReference type="PROSITE" id="PS50075">
    <property type="entry name" value="CARRIER"/>
    <property type="match status" value="5"/>
</dbReference>
<keyword evidence="2" id="KW-0596">Phosphopantetheine</keyword>
<dbReference type="CDD" id="cd05930">
    <property type="entry name" value="A_NRPS"/>
    <property type="match status" value="2"/>
</dbReference>
<dbReference type="SUPFAM" id="SSF56801">
    <property type="entry name" value="Acetyl-CoA synthetase-like"/>
    <property type="match status" value="5"/>
</dbReference>
<feature type="domain" description="Carrier" evidence="7">
    <location>
        <begin position="6175"/>
        <end position="6249"/>
    </location>
</feature>
<reference evidence="8 9" key="1">
    <citation type="submission" date="2021-03" db="EMBL/GenBank/DDBJ databases">
        <title>Sequencing the genomes of 1000 actinobacteria strains.</title>
        <authorList>
            <person name="Klenk H.-P."/>
        </authorList>
    </citation>
    <scope>NUCLEOTIDE SEQUENCE [LARGE SCALE GENOMIC DNA]</scope>
    <source>
        <strain evidence="8 9">DSM 46670</strain>
    </source>
</reference>
<dbReference type="Pfam" id="PF08242">
    <property type="entry name" value="Methyltransf_12"/>
    <property type="match status" value="1"/>
</dbReference>
<dbReference type="Pfam" id="PF00550">
    <property type="entry name" value="PP-binding"/>
    <property type="match status" value="5"/>
</dbReference>
<dbReference type="PANTHER" id="PTHR45527:SF1">
    <property type="entry name" value="FATTY ACID SYNTHASE"/>
    <property type="match status" value="1"/>
</dbReference>
<dbReference type="Proteomes" id="UP001519332">
    <property type="component" value="Unassembled WGS sequence"/>
</dbReference>
<dbReference type="RefSeq" id="WP_209644668.1">
    <property type="nucleotide sequence ID" value="NZ_JAGINW010000001.1"/>
</dbReference>
<dbReference type="InterPro" id="IPR013217">
    <property type="entry name" value="Methyltransf_12"/>
</dbReference>
<dbReference type="PROSITE" id="PS00012">
    <property type="entry name" value="PHOSPHOPANTETHEINE"/>
    <property type="match status" value="4"/>
</dbReference>
<dbReference type="CDD" id="cd19543">
    <property type="entry name" value="DCL_NRPS"/>
    <property type="match status" value="2"/>
</dbReference>
<dbReference type="Gene3D" id="3.40.50.150">
    <property type="entry name" value="Vaccinia Virus protein VP39"/>
    <property type="match status" value="1"/>
</dbReference>
<dbReference type="Gene3D" id="1.10.1200.10">
    <property type="entry name" value="ACP-like"/>
    <property type="match status" value="5"/>
</dbReference>
<dbReference type="Pfam" id="PF00668">
    <property type="entry name" value="Condensation"/>
    <property type="match status" value="7"/>
</dbReference>
<dbReference type="InterPro" id="IPR010060">
    <property type="entry name" value="NRPS_synth"/>
</dbReference>
<evidence type="ECO:0000256" key="6">
    <source>
        <dbReference type="SAM" id="MobiDB-lite"/>
    </source>
</evidence>
<keyword evidence="9" id="KW-1185">Reference proteome</keyword>
<dbReference type="InterPro" id="IPR009081">
    <property type="entry name" value="PP-bd_ACP"/>
</dbReference>
<dbReference type="SUPFAM" id="SSF53335">
    <property type="entry name" value="S-adenosyl-L-methionine-dependent methyltransferases"/>
    <property type="match status" value="1"/>
</dbReference>
<evidence type="ECO:0000259" key="7">
    <source>
        <dbReference type="PROSITE" id="PS50075"/>
    </source>
</evidence>
<feature type="domain" description="Carrier" evidence="7">
    <location>
        <begin position="4171"/>
        <end position="4246"/>
    </location>
</feature>
<evidence type="ECO:0000256" key="3">
    <source>
        <dbReference type="ARBA" id="ARBA00022553"/>
    </source>
</evidence>
<evidence type="ECO:0000256" key="1">
    <source>
        <dbReference type="ARBA" id="ARBA00001957"/>
    </source>
</evidence>
<evidence type="ECO:0000256" key="4">
    <source>
        <dbReference type="ARBA" id="ARBA00022737"/>
    </source>
</evidence>
<dbReference type="InterPro" id="IPR025110">
    <property type="entry name" value="AMP-bd_C"/>
</dbReference>
<keyword evidence="5" id="KW-0045">Antibiotic biosynthesis</keyword>
<feature type="region of interest" description="Disordered" evidence="6">
    <location>
        <begin position="2347"/>
        <end position="2367"/>
    </location>
</feature>
<evidence type="ECO:0000313" key="8">
    <source>
        <dbReference type="EMBL" id="MBP2327686.1"/>
    </source>
</evidence>
<dbReference type="PROSITE" id="PS00455">
    <property type="entry name" value="AMP_BINDING"/>
    <property type="match status" value="5"/>
</dbReference>
<feature type="domain" description="Carrier" evidence="7">
    <location>
        <begin position="2363"/>
        <end position="2437"/>
    </location>
</feature>
<dbReference type="InterPro" id="IPR001242">
    <property type="entry name" value="Condensation_dom"/>
</dbReference>
<dbReference type="SUPFAM" id="SSF47336">
    <property type="entry name" value="ACP-like"/>
    <property type="match status" value="5"/>
</dbReference>
<dbReference type="Gene3D" id="2.30.38.10">
    <property type="entry name" value="Luciferase, Domain 3"/>
    <property type="match status" value="4"/>
</dbReference>
<keyword evidence="4" id="KW-0677">Repeat</keyword>
<name>A0ABS4TUS0_9PSEU</name>
<dbReference type="InterPro" id="IPR029063">
    <property type="entry name" value="SAM-dependent_MTases_sf"/>
</dbReference>
<dbReference type="Gene3D" id="3.30.559.10">
    <property type="entry name" value="Chloramphenicol acetyltransferase-like domain"/>
    <property type="match status" value="7"/>
</dbReference>
<accession>A0ABS4TUS0</accession>
<dbReference type="PANTHER" id="PTHR45527">
    <property type="entry name" value="NONRIBOSOMAL PEPTIDE SYNTHETASE"/>
    <property type="match status" value="1"/>
</dbReference>
<organism evidence="8 9">
    <name type="scientific">Kibdelosporangium banguiense</name>
    <dbReference type="NCBI Taxonomy" id="1365924"/>
    <lineage>
        <taxon>Bacteria</taxon>
        <taxon>Bacillati</taxon>
        <taxon>Actinomycetota</taxon>
        <taxon>Actinomycetes</taxon>
        <taxon>Pseudonocardiales</taxon>
        <taxon>Pseudonocardiaceae</taxon>
        <taxon>Kibdelosporangium</taxon>
    </lineage>
</organism>
<sequence>MYPLTRAQAGVWRAQRFEPDSLIFNVGNVVELRGDVDVDRLADAVRRATDEAGALHVRFVEAGGEVCQEPVSWGDWPLRVLDFSDRPDPDAEADAWILQDCLRPLDLGQDRLFTQVIIRLAADRVHWYFGAHHIVVDGYGMWAVTARAAQLYADPTLPPVRLALSTVVDSEAGYLASEQFRSDREFWLDRTADRPDPARLVSLTGQSAQQILRRSAELPWGQAQKAAADNDIRLSGLFIAAAAGYVHRATGATDISLALPMTTRVTPELRAVPSMLSNVLPLRLSVRPDSTPTQLYAAVASEVRAMMRHSRYRAEDIARELGLPGGFPEMVGPGVNFVAFPQQIKFGEHGTRLRNIRPGIVTDLTIGVLEVDGTISVEFAADGAVCTPEELAAHERRFLAVLQGMIAHPDRPIGSIDLATQPERDLVLEFGRASREVDEVTWPYAFERQVAARPDAIAIVCESEQLTYAQLNARANQLARLLRERGVRAEDVVAVALPRSIDLVVALLAVMKAGAAYLPLDLDHPADRIAFMLADAGVRTSVSISDLADGLPGAVLLDQTDLSALPGSDLDLPIALDQAAYVIYTSGSTGKPKGVIVSHEGIGSLIATAVDRIGITPDSRVIQFASVGFDVTVWDLCMSLGVGGRVIMVPAERRVAGAALTDYIAENGATNMILPPSLVAALPPECELPEGAVLIVGTETVPAELIARWAKRLRVVAAYGLTEATVNSTLWMAEQDWTGPVPIGKPDPNTRCHVLDSALRPVGVGVEGDLYVGGRGLARGYLGRAGLSAERFIADPFAGPGERMYRTGDRARWRADGNLDFLGRSDGQIKIRGYRIEPGEIESVLMAHEAVAQAAVMPRLDHRGVKRLVGYVVGDIDPARVREHVAEALPEYMVPSVIVPMDGPLPLTPNGKLNYKALPEPEWTGMAGDAAPQTDTERTLAALFAEVLGLPSVGALDGFFELGGDSIVAIQLVNRAREAGLRISPRDVFTHRTVAGIAAATTERDIPAVHEPGTGTVQPTPIIRWLREANAPVDAFYQAVELKVPAELSYVRLLTMLQAVLDKHDMLRARLTPDWTLQVPEPGAVRAQDILSLSGGLSDAVGRLDPAAGRMLQAVWHEDRQRLLLVGHHLVVDGVSWRILCDDLAALWAGRDLAPVGTSMRTWARLLSEVDRSTELPVWQRQLAGSSVSLGRPLDPAEDLAPTARSLTVSLPSEQTLPLLTSVPAAFHGSVNDVLLTALALAVGQGQDVLVNLEGHGREEHVAGADLSRTVGWFTSMFPVRLAPGGTAVAPALKRIKEQLRALPDNGIGFGLLRESLAGQPTPQILFNYLGRFSATDHDWRPAVDADPLTAGIDPRMPLRHVLEVNAIVRDSDHGPVLDTTLSWPDAVLTQDQAGILADRWLAALRELSGHTFDAGRTSSDFPLVNLTQDEIDELGDVADVLPLSPLQEGLFFHSLFDESAVDAYVMQQVVTLRGDVDGDALRRAVQAVVDRHDSLRAAFRQRPDGTVLQIIGAKVELPWREVSGADVREIAERDRATRFDLEAAPLLRATFVQGTNDQHWLVLTVHHIVVDGWSTPIMIREYLSMYTLDDSLPSLPPVTPYRDYLSWLSTRDKSAARKAWQEALEGLAEPTLLARGEADAAKFSLEEVSASVDEHLTAALVTVARERGITLNTLMQGAWAILLSALVGRDDVVFGSTVSGRAAELQGVDAMVGLFANTLPVRVHVRPGESIAGLLSRVQTEQSALLDHQHVGLAELQRISGLPELFDTLVVFENYPVGQELTDPAGAIAFGGLDFFGAGHYPLTVLVLPGERISLQFMHDASRLPELEVRHFADRFIRVLEAIAAEPAKTVAAMDLLTARERDHLTELNATTRTVPELTLAQAFADQVGRTPSAPAVIFEDTTLSYRELDQRAEGLARRLRARGVVPGQFVAVAVPRSAELMVALLGVLKAGGAYLPLDTDYPAERIEFMLSDSGARLVVTVPGIDLPGGPDCVFVDGPDTEAAGPQAGLDDPAYLIYTSGSTGRPKGVVVTHRAISNRLRWMQGAYQLRADDRVLQKTPASFDVSVWEFFWAICEGAAVVLARPDGHRDPAYLADLISKQRITTLHFVPSMLAAFLAEMETSAWAGSLRRVFSSGEALTGEVARRWRDLTGVPLHNLYGPTEAAVDVSWFTYDGTRGAVPIGWPVWNTRLHVLDVYLRPVSPGVPGELYIAGIQLAQGYHVRAGLTAERFVADPFGAQGERMYRTGDLVRRRTDGAIEYLGRTDRQVKIRGNRVELGEIESVLASQPGVNGAAVVVRDNALVGYVVADNVDTADLRAAMEAALPAPMVPSTFVVLPEFPLTPSGKLDQNALPVPTRTRTSRTGTDRERELAEIFADVLRAGEVGVDDDFFVLGGDSILSIAVSSRARKLGFPVSPRDVFEHRTPSALAALGEGVVAKQAEADGVGDVPLLPIVHWLRERGGTINRFNLSALLDAPESVPEALQALLDHHDSLRLKLTRIAGILWSLEAQPVGAVSAAGILRESSDVDIEAEADAAVGRLDPDAGVVVQAVWFRELSKVLLAVHHLAVDGVSWRILSEDWEALSQGRPLDPVGTSYRAFAQHINAQAASPARLEELPHWAEVCKPGAELLPGMPTGAIGTARQRVFQLSAEQTANALGGNVTEALLVALRNAVTAWHARHDRADSDLLVDIERHGREDLDTSRTVGWFTSIQPVRLIAGDSVQDVQERLRSAPDNGLGYGMLRHLNAQTAAMLGRLPQAQVLFNYYGRVSEIGPVFAPDPDLGMPYLLQVDAVCLDGPDGPRMTVTLSGSLSEQDFAELDEGWELPGRQQEIWPLSPLQEGLFFHASYDQSALDVYTVQDAFELGHRVDVDRLRRAADALLARNPNLRAGFTSEGHGRPVQYIVDAPEIPLQVVDLTGAENQDQEVERLLAADRAKRFDPNEPPLCRLLLIRLGETRDLLVIIHHLLLWDGWSENLFLEQLFHLYEHGDASRLPKPGSYQDYLAWLDRQDKDATAAAWRKALAGLDEPTLFGPPDRKAEPSIPEQCYAQLSAELSDRLRSEARGNGLTINTVLNAAWALTLAEAVGRDDVVFGSTVAGRPPEIEGVENIIGLFLNTIPVRIKFDPYESVLQMLRRVQSQRVELMPHEYYGLGEIQREAGHARLFDALYVLQNFVDEDTFDEFRNRYDISKSDSVDATHYPVGLVVTPATRLRLKLSFRPDVLDRPFAEGLLSKFVLVLQRLTADMSRPVGALDLLSLREHKELTALWDSTSNEMFPETVADMLASQSARTPDAIALVFGDEQVTYAELDARINRMARLLMAGGAEPEQVIALALPRSIDMVVALFAVLRTGAAYLPLELDYPVERLEMMIADAKPITLVSTRAVAARLSDGTPRVLLDQTDFTDIPGGPLEGVERPQFSLEHPAYVIYTSGSTGKPKGVVTPYRGLTNMQFNHQEAIFAPAIASAGGRRLRIAHTVSFSFDMSWEELLWLVEGHEVHVCDEELRRDARALVSYCDANKIDVVNVTPTYAHLLIEEGLLDNHRPALVLLGGEAVSETVWSRLRDTEGTYGYNLYGPTEYTINTLGGGTDDSDTPTVGKPIWNTRAYIVDRWLRPVPDGVPGELYISGTGLARGYLDRPSLTADRFVADPFGAPGARMYRTGDLVRRRPDGNLDFLGRTDDQVKIRGYRVELGEIETALAQHPRIAQAAVVIRDDRLVGYIVPAELSGAARDSVEAEQIGEWQQIYSDEYTEIPTAVFDEDFAGWDSSYDGKPIPVEHMREWRAATVDRIRSLQPKRILEVGVGTGLLMSQLAPDAEAYWATDFAAPVIEKLRRDLQRDPALASKIELRAQPAHVTDGLPGGFFDTAVINSVIQYFPSVDYLTQVITSVLDLLAPGGKLFIGDVRNLRLARAFQTGIQLSRATGQADAAQLRRAIERGVSLEKELLIDPDYFSRFPGTELCTKRARQHNELSRYRYDVVIYRAPAETVPVAKAPRLVWDSVEDVETELRRRPDVLRVTRIPDARTAGEINAMRALDEGRPVSEVFGHLQAGGGVEPEDMHALGARLGYHVRTTWTAGHEGCFDAVFTVSDALTSGLYLPGQAPALANTPTAARGTNALVQELREDLKQRLPEYMVPAAFVTLGSLPLTDNGKLNIKALPDADPAVSLTVSRAPENETEEILCALFAEVLGLPEVGVEDNFFDLGGHSLLATRLISRARTELGAELAIRDLFEAPAPALLALRASDGEPARPAVRPYDRPSRVPVSFAQQRMLLVDRIAGGDLAYNFPLVFRVQGLDVRVLQAAVNDVAQRHESLRTVFIDGEFQEILDVEPPFVVAPYSAEAVADFVRRPFDLATEIPLRVGVFEDGSEHVIAVLLHHITTDEWSDRPLLIDLTTAYRAWSAGAAPDWEPLPVQYADYTLWQRDLLEEVGQAQLDFWVDALGDLPEELTLPVDRPRPAERTGEGGKVQVELSPDMVRALRELSNRSGASMFMVLQAAVATLLHRLGAGMDIPLGAPVAGRTDAAVNDLVGFFVNTVVLRTDLTGNPTFAGLLARVREADLAAFSNQDVPFERVVETVNPVRAAGRNPLFQVMLGYHVRTGVEESVLGLPAQWYPLDTGQAKFDLHFTFVDRTDEITVQLEYARDLLDPSTADSLAARLVTLLGQVSAQPDLPVGNTDLLSGDEYRTVVSEWNSTAHPVPATTLPALFSAQVARTPDAVAVVFEDVSLTYAQLDAKAANLARFLVSQGVRPDSVVAVALPRSLELLIALYAVHKAGAAYLSVDLDYPAERVSYMLSDAQPAYVIDNPALVGDPSAADADLAAVSPHHAAYVIYTSGSTGRPKGVVVPHAGIVNRLLWMQNTYQLSADDRVLQKTPSSFDVSVWEFFWPLITGATLVVAKPEGHKDPRYLAGLIQSHGITTAHFVPSMLDAFLAEPQTAACTSLRRIFASGEALPAEVAAKFLRLLGAELHNLYGPTEASVDVTYWPVTDTGRVPIGRPVWNTEVYVLDAGLRPVPPGTAGELYLAGTQLARGYLNRPGLTADRFVANPFTPGTRMYRTGDLARWSADGVLEFLGRADDQVKVRGLRIELGEIESVLLRAPDVSQAVVVVRDQQLVAYIVGEVPRREHLAEALPEYMVPVSIVALDELPLTPSGKLDRKALPSPVFEVSDSAPRTGLEAALCELFADVLGIDRIGIDDDFFAVGGHSLLVMRLAGRIRAELGREVTLRAVFDAPTVAGLAARLGSEGMARPALASMQRPERIPLSFAQHRLWILDQVEGPNATYNIPLAWRLSGALDIAALQAALADVLARHEALRTVFPADAGTPYQSIQDAPGVPLVAEQVTEGELAGRLDEAAGYTFALDSEIPVRATVFSIAPDDHVLLLLVHHIAGDEWSSLPLAKDLGTAYTARLAGSAPSWEPLPVQYADYALWQRDLVASVAGSQLEFWAETLRNLPDELTLPTDRARPAEASYRGAQVDVAVPPAVEAALQELARKHDVSMFMLFHAVIATFLHRIGAGTDIPLGTPISSRSEAALADLVGFFLNTLVLRTDLSGDPAFTELLTRVRDADLAAFEHQDVPFEQVVDAVNPVRTLARHPLFQVMIVYLAEGAGTPGFGDLTARMEPVGQHTAKFDLSFDFVAGYGGRIEYSADLFDRSTVERMAAGLSVLFEAVAANPDAPVGQLAILGDDDRDQILGEWNATELDVPQSTVAALFEAQAQQDPSAVAVVSDDVSWTFAELDARANQFARMLAAQGVGPEQIVALQLPRSADYLMAILAVHKAGGAYLPIDPDLPQQRIDAMLADAQPKVVLTEIPALDGQSTDALGDVGLLPGHPAYVIYTSGSTGTPKGVVVSHQSVVNLFHSHRETLYRPVGRRHLKVGHAWSFSFDASWQPQLWLLDGHAIHLMSDETRRDPALVVEEITRHGIDFIELTPSFLAQTGLVDDCPLAVVGFGGEAVSDALWAKLRALPRTEAYNLYGPTECTVDSLVARVADSSKPVVGRAVHNAQAYVLDAHLQPVPPGVTGELYLAGAGLARGYLGQTALTASRFVANPFTPGARMYRTGDLASWTPDGLLEYGGRTDDQVKVRGFRIEPAEVESAITQHLAAREALVLVRSGRLVAYVIGDETDLRPHLTASLPDYMVPAAFVWLDSFPVLSNGKLDRNALPAPDFAALSTRRPPSTDLERKLLDVFTTVLDLSDLGIDDDFFTLGGDSILAMRLVAQAREAGLPITPRQLFQHRTVAGLIRLMEEVLPV</sequence>
<dbReference type="NCBIfam" id="NF003417">
    <property type="entry name" value="PRK04813.1"/>
    <property type="match status" value="6"/>
</dbReference>
<dbReference type="Pfam" id="PF00501">
    <property type="entry name" value="AMP-binding"/>
    <property type="match status" value="5"/>
</dbReference>
<evidence type="ECO:0000256" key="5">
    <source>
        <dbReference type="ARBA" id="ARBA00023194"/>
    </source>
</evidence>
<dbReference type="InterPro" id="IPR042099">
    <property type="entry name" value="ANL_N_sf"/>
</dbReference>
<proteinExistence type="predicted"/>
<comment type="caution">
    <text evidence="8">The sequence shown here is derived from an EMBL/GenBank/DDBJ whole genome shotgun (WGS) entry which is preliminary data.</text>
</comment>
<dbReference type="EMBL" id="JAGINW010000001">
    <property type="protein sequence ID" value="MBP2327686.1"/>
    <property type="molecule type" value="Genomic_DNA"/>
</dbReference>
<dbReference type="Gene3D" id="3.30.559.30">
    <property type="entry name" value="Nonribosomal peptide synthetase, condensation domain"/>
    <property type="match status" value="7"/>
</dbReference>
<dbReference type="NCBIfam" id="TIGR01733">
    <property type="entry name" value="AA-adenyl-dom"/>
    <property type="match status" value="5"/>
</dbReference>
<dbReference type="Gene3D" id="3.40.50.12780">
    <property type="entry name" value="N-terminal domain of ligase-like"/>
    <property type="match status" value="1"/>
</dbReference>
<dbReference type="Gene3D" id="3.40.50.980">
    <property type="match status" value="8"/>
</dbReference>
<dbReference type="NCBIfam" id="TIGR01720">
    <property type="entry name" value="NRPS-para261"/>
    <property type="match status" value="1"/>
</dbReference>
<dbReference type="InterPro" id="IPR000873">
    <property type="entry name" value="AMP-dep_synth/lig_dom"/>
</dbReference>
<dbReference type="SMART" id="SM00823">
    <property type="entry name" value="PKS_PP"/>
    <property type="match status" value="5"/>
</dbReference>
<dbReference type="InterPro" id="IPR010071">
    <property type="entry name" value="AA_adenyl_dom"/>
</dbReference>
<dbReference type="InterPro" id="IPR020845">
    <property type="entry name" value="AMP-binding_CS"/>
</dbReference>
<dbReference type="Gene3D" id="3.30.300.30">
    <property type="match status" value="6"/>
</dbReference>
<dbReference type="InterPro" id="IPR006162">
    <property type="entry name" value="Ppantetheine_attach_site"/>
</dbReference>
<feature type="domain" description="Carrier" evidence="7">
    <location>
        <begin position="5169"/>
        <end position="5244"/>
    </location>
</feature>
<dbReference type="Pfam" id="PF13193">
    <property type="entry name" value="AMP-binding_C"/>
    <property type="match status" value="3"/>
</dbReference>
<gene>
    <name evidence="8" type="ORF">JOF56_008071</name>
</gene>
<protein>
    <submittedName>
        <fullName evidence="8">Amino acid adenylation domain-containing protein/non-ribosomal peptide synthase protein (TIGR01720 family)</fullName>
    </submittedName>
</protein>
<dbReference type="CDD" id="cd19540">
    <property type="entry name" value="LCL_NRPS-like"/>
    <property type="match status" value="2"/>
</dbReference>
<dbReference type="InterPro" id="IPR020806">
    <property type="entry name" value="PKS_PP-bd"/>
</dbReference>
<dbReference type="CDD" id="cd02440">
    <property type="entry name" value="AdoMet_MTases"/>
    <property type="match status" value="1"/>
</dbReference>
<evidence type="ECO:0000313" key="9">
    <source>
        <dbReference type="Proteomes" id="UP001519332"/>
    </source>
</evidence>
<evidence type="ECO:0000256" key="2">
    <source>
        <dbReference type="ARBA" id="ARBA00022450"/>
    </source>
</evidence>
<feature type="domain" description="Carrier" evidence="7">
    <location>
        <begin position="931"/>
        <end position="1005"/>
    </location>
</feature>
<dbReference type="CDD" id="cd17646">
    <property type="entry name" value="A_NRPS_AB3403-like"/>
    <property type="match status" value="2"/>
</dbReference>
<dbReference type="SUPFAM" id="SSF52777">
    <property type="entry name" value="CoA-dependent acyltransferases"/>
    <property type="match status" value="14"/>
</dbReference>
<dbReference type="InterPro" id="IPR045851">
    <property type="entry name" value="AMP-bd_C_sf"/>
</dbReference>
<dbReference type="InterPro" id="IPR036736">
    <property type="entry name" value="ACP-like_sf"/>
</dbReference>
<keyword evidence="3" id="KW-0597">Phosphoprotein</keyword>